<comment type="caution">
    <text evidence="2">The sequence shown here is derived from an EMBL/GenBank/DDBJ whole genome shotgun (WGS) entry which is preliminary data.</text>
</comment>
<feature type="region of interest" description="Disordered" evidence="1">
    <location>
        <begin position="58"/>
        <end position="108"/>
    </location>
</feature>
<sequence>MVWLDSFESLVHPDVGDQQRTPRKIADEGEAARLFPASRFSVSLSTLDSLDPHALAESLGRHSEESDVFASPTLPDYSSPISPSPSYHRSPATSFPTTPSTAAGFSFARTPPLQSPLVDSFGLAHSLLPSPPPTPKPYPNDPFALPSLPPLRLGSGMSYAPPPSPSPSVHSSNSGGSSKPKPKPSALSLFLSEMLAEDAEEAPPLPPLPHHHSRNVSSTSSKAEGFHYPTTHAYTRPSTPLPFSSSASSFFSSTTSSTASPTPAPHTTTKRPRPRPQTPLMIPFPSIEDQLSPSPSFIAEPEDPLTPKASSRTRTMAMEQQDSFEAEAMAYLAATSKGASYFSTSAEEAADETASSFESAASSSFWECRGSKGSSNLRGEEDETGETTMEWREGGEDRRKWESLEAVERRSWSV</sequence>
<protein>
    <submittedName>
        <fullName evidence="2">Uncharacterized protein</fullName>
    </submittedName>
</protein>
<feature type="region of interest" description="Disordered" evidence="1">
    <location>
        <begin position="128"/>
        <end position="318"/>
    </location>
</feature>
<feature type="compositionally biased region" description="Basic and acidic residues" evidence="1">
    <location>
        <begin position="389"/>
        <end position="404"/>
    </location>
</feature>
<name>A0A1Y2FX49_9BASI</name>
<dbReference type="AlphaFoldDB" id="A0A1Y2FX49"/>
<accession>A0A1Y2FX49</accession>
<feature type="compositionally biased region" description="Pro residues" evidence="1">
    <location>
        <begin position="129"/>
        <end position="140"/>
    </location>
</feature>
<gene>
    <name evidence="2" type="ORF">BCR35DRAFT_329815</name>
</gene>
<organism evidence="2 3">
    <name type="scientific">Leucosporidium creatinivorum</name>
    <dbReference type="NCBI Taxonomy" id="106004"/>
    <lineage>
        <taxon>Eukaryota</taxon>
        <taxon>Fungi</taxon>
        <taxon>Dikarya</taxon>
        <taxon>Basidiomycota</taxon>
        <taxon>Pucciniomycotina</taxon>
        <taxon>Microbotryomycetes</taxon>
        <taxon>Leucosporidiales</taxon>
        <taxon>Leucosporidium</taxon>
    </lineage>
</organism>
<dbReference type="InParanoid" id="A0A1Y2FX49"/>
<feature type="compositionally biased region" description="Low complexity" evidence="1">
    <location>
        <begin position="141"/>
        <end position="159"/>
    </location>
</feature>
<feature type="compositionally biased region" description="Polar residues" evidence="1">
    <location>
        <begin position="308"/>
        <end position="318"/>
    </location>
</feature>
<dbReference type="Proteomes" id="UP000193467">
    <property type="component" value="Unassembled WGS sequence"/>
</dbReference>
<evidence type="ECO:0000313" key="3">
    <source>
        <dbReference type="Proteomes" id="UP000193467"/>
    </source>
</evidence>
<feature type="compositionally biased region" description="Low complexity" evidence="1">
    <location>
        <begin position="237"/>
        <end position="267"/>
    </location>
</feature>
<reference evidence="2 3" key="1">
    <citation type="submission" date="2016-07" db="EMBL/GenBank/DDBJ databases">
        <title>Pervasive Adenine N6-methylation of Active Genes in Fungi.</title>
        <authorList>
            <consortium name="DOE Joint Genome Institute"/>
            <person name="Mondo S.J."/>
            <person name="Dannebaum R.O."/>
            <person name="Kuo R.C."/>
            <person name="Labutti K."/>
            <person name="Haridas S."/>
            <person name="Kuo A."/>
            <person name="Salamov A."/>
            <person name="Ahrendt S.R."/>
            <person name="Lipzen A."/>
            <person name="Sullivan W."/>
            <person name="Andreopoulos W.B."/>
            <person name="Clum A."/>
            <person name="Lindquist E."/>
            <person name="Daum C."/>
            <person name="Ramamoorthy G.K."/>
            <person name="Gryganskyi A."/>
            <person name="Culley D."/>
            <person name="Magnuson J.K."/>
            <person name="James T.Y."/>
            <person name="O'Malley M.A."/>
            <person name="Stajich J.E."/>
            <person name="Spatafora J.W."/>
            <person name="Visel A."/>
            <person name="Grigoriev I.V."/>
        </authorList>
    </citation>
    <scope>NUCLEOTIDE SEQUENCE [LARGE SCALE GENOMIC DNA]</scope>
    <source>
        <strain evidence="2 3">62-1032</strain>
    </source>
</reference>
<dbReference type="STRING" id="106004.A0A1Y2FX49"/>
<feature type="compositionally biased region" description="Low complexity" evidence="1">
    <location>
        <begin position="75"/>
        <end position="103"/>
    </location>
</feature>
<evidence type="ECO:0000256" key="1">
    <source>
        <dbReference type="SAM" id="MobiDB-lite"/>
    </source>
</evidence>
<keyword evidence="3" id="KW-1185">Reference proteome</keyword>
<proteinExistence type="predicted"/>
<feature type="compositionally biased region" description="Low complexity" evidence="1">
    <location>
        <begin position="167"/>
        <end position="192"/>
    </location>
</feature>
<feature type="region of interest" description="Disordered" evidence="1">
    <location>
        <begin position="360"/>
        <end position="404"/>
    </location>
</feature>
<evidence type="ECO:0000313" key="2">
    <source>
        <dbReference type="EMBL" id="ORY88564.1"/>
    </source>
</evidence>
<dbReference type="EMBL" id="MCGR01000009">
    <property type="protein sequence ID" value="ORY88564.1"/>
    <property type="molecule type" value="Genomic_DNA"/>
</dbReference>